<feature type="coiled-coil region" evidence="1">
    <location>
        <begin position="46"/>
        <end position="76"/>
    </location>
</feature>
<feature type="compositionally biased region" description="Basic and acidic residues" evidence="2">
    <location>
        <begin position="128"/>
        <end position="141"/>
    </location>
</feature>
<feature type="compositionally biased region" description="Polar residues" evidence="2">
    <location>
        <begin position="118"/>
        <end position="127"/>
    </location>
</feature>
<name>A0A556V3Z5_BAGYA</name>
<comment type="caution">
    <text evidence="3">The sequence shown here is derived from an EMBL/GenBank/DDBJ whole genome shotgun (WGS) entry which is preliminary data.</text>
</comment>
<evidence type="ECO:0000256" key="1">
    <source>
        <dbReference type="SAM" id="Coils"/>
    </source>
</evidence>
<dbReference type="EMBL" id="VCAZ01000113">
    <property type="protein sequence ID" value="TST85797.1"/>
    <property type="molecule type" value="Genomic_DNA"/>
</dbReference>
<feature type="region of interest" description="Disordered" evidence="2">
    <location>
        <begin position="114"/>
        <end position="141"/>
    </location>
</feature>
<protein>
    <submittedName>
        <fullName evidence="3">Liprin-alpha-4</fullName>
    </submittedName>
</protein>
<reference evidence="3 4" key="1">
    <citation type="journal article" date="2019" name="Genome Biol. Evol.">
        <title>Whole-Genome Sequencing of the Giant Devil Catfish, Bagarius yarrelli.</title>
        <authorList>
            <person name="Jiang W."/>
            <person name="Lv Y."/>
            <person name="Cheng L."/>
            <person name="Yang K."/>
            <person name="Chao B."/>
            <person name="Wang X."/>
            <person name="Li Y."/>
            <person name="Pan X."/>
            <person name="You X."/>
            <person name="Zhang Y."/>
            <person name="Yang J."/>
            <person name="Li J."/>
            <person name="Zhang X."/>
            <person name="Liu S."/>
            <person name="Sun C."/>
            <person name="Yang J."/>
            <person name="Shi Q."/>
        </authorList>
    </citation>
    <scope>NUCLEOTIDE SEQUENCE [LARGE SCALE GENOMIC DNA]</scope>
    <source>
        <strain evidence="3">JWS20170419001</strain>
        <tissue evidence="3">Muscle</tissue>
    </source>
</reference>
<dbReference type="AlphaFoldDB" id="A0A556V3Z5"/>
<feature type="region of interest" description="Disordered" evidence="2">
    <location>
        <begin position="1"/>
        <end position="28"/>
    </location>
</feature>
<dbReference type="OrthoDB" id="2132119at2759"/>
<keyword evidence="4" id="KW-1185">Reference proteome</keyword>
<evidence type="ECO:0000313" key="3">
    <source>
        <dbReference type="EMBL" id="TST85797.1"/>
    </source>
</evidence>
<evidence type="ECO:0000256" key="2">
    <source>
        <dbReference type="SAM" id="MobiDB-lite"/>
    </source>
</evidence>
<accession>A0A556V3Z5</accession>
<evidence type="ECO:0000313" key="4">
    <source>
        <dbReference type="Proteomes" id="UP000319801"/>
    </source>
</evidence>
<proteinExistence type="predicted"/>
<organism evidence="3 4">
    <name type="scientific">Bagarius yarrelli</name>
    <name type="common">Goonch</name>
    <name type="synonym">Bagrus yarrelli</name>
    <dbReference type="NCBI Taxonomy" id="175774"/>
    <lineage>
        <taxon>Eukaryota</taxon>
        <taxon>Metazoa</taxon>
        <taxon>Chordata</taxon>
        <taxon>Craniata</taxon>
        <taxon>Vertebrata</taxon>
        <taxon>Euteleostomi</taxon>
        <taxon>Actinopterygii</taxon>
        <taxon>Neopterygii</taxon>
        <taxon>Teleostei</taxon>
        <taxon>Ostariophysi</taxon>
        <taxon>Siluriformes</taxon>
        <taxon>Sisoridae</taxon>
        <taxon>Sisorinae</taxon>
        <taxon>Bagarius</taxon>
    </lineage>
</organism>
<feature type="compositionally biased region" description="Polar residues" evidence="2">
    <location>
        <begin position="11"/>
        <end position="28"/>
    </location>
</feature>
<gene>
    <name evidence="3" type="ORF">Baya_12761</name>
</gene>
<keyword evidence="1" id="KW-0175">Coiled coil</keyword>
<sequence length="141" mass="15963">MMCEVMPTINEGDSTSSQRGSQNDSDGESNFEQLMVNMLDERDKLLESLRETRDALVQSQAKLQEALHERDALQRQISSTLPQQCYSEYSITSWIYCQSSPGIIQHIIGTRMGEEKQASQQYGQTKSADGERDVILNPEKN</sequence>
<dbReference type="Proteomes" id="UP000319801">
    <property type="component" value="Unassembled WGS sequence"/>
</dbReference>